<organism evidence="5 6">
    <name type="scientific">Pleionea mediterranea</name>
    <dbReference type="NCBI Taxonomy" id="523701"/>
    <lineage>
        <taxon>Bacteria</taxon>
        <taxon>Pseudomonadati</taxon>
        <taxon>Pseudomonadota</taxon>
        <taxon>Gammaproteobacteria</taxon>
        <taxon>Oceanospirillales</taxon>
        <taxon>Pleioneaceae</taxon>
        <taxon>Pleionea</taxon>
    </lineage>
</organism>
<dbReference type="EC" id="2.3.1.109" evidence="4"/>
<proteinExistence type="predicted"/>
<dbReference type="RefSeq" id="WP_109765157.1">
    <property type="nucleotide sequence ID" value="NZ_QGGU01000020.1"/>
</dbReference>
<evidence type="ECO:0000256" key="1">
    <source>
        <dbReference type="ARBA" id="ARBA00022503"/>
    </source>
</evidence>
<accession>A0A316F5Z1</accession>
<dbReference type="Proteomes" id="UP000245790">
    <property type="component" value="Unassembled WGS sequence"/>
</dbReference>
<dbReference type="PANTHER" id="PTHR30420">
    <property type="entry name" value="N-SUCCINYLARGININE DIHYDROLASE"/>
    <property type="match status" value="1"/>
</dbReference>
<sequence>MMLFRPVTQDDADQIAALAQQTGTGLTTLPKDPEKLKHKIALSIESFAATVEYPGKEYYLFVLEDTTTGKVVGTSGLAAAVGLEQPFYTYKVGTTVHASPRLGIHKTIPTLILGHDYTGTTEICTLFLSPNHRGGGTGKLLSKGRFLFLKNHPKRFANKIIAEMRGYSDENGVSPFWESLGRHFFDMDFDDADTKSGEDSNEFIAELMPKYPIYVPMLSEEAQATLGKVHPDTEPALKLLKKEGFRYTGYVDIFDAGPTIEVRQENIDTIKRSIDVNVVINSSVDSTQRFLIANRKVEDYRCVLANAQLIDNRIEITAEIANALGLKNDDQAIVTPMS</sequence>
<evidence type="ECO:0000256" key="4">
    <source>
        <dbReference type="NCBIfam" id="TIGR03244"/>
    </source>
</evidence>
<dbReference type="OrthoDB" id="21121at2"/>
<dbReference type="PANTHER" id="PTHR30420:SF1">
    <property type="entry name" value="ARGININE N-SUCCINYLTRANSFERASE"/>
    <property type="match status" value="1"/>
</dbReference>
<dbReference type="Gene3D" id="2.40.40.20">
    <property type="match status" value="1"/>
</dbReference>
<keyword evidence="2 5" id="KW-0808">Transferase</keyword>
<keyword evidence="6" id="KW-1185">Reference proteome</keyword>
<dbReference type="InterPro" id="IPR017650">
    <property type="entry name" value="Arginine_N-succinylTrfase"/>
</dbReference>
<dbReference type="GO" id="GO:0008791">
    <property type="term" value="F:arginine N-succinyltransferase activity"/>
    <property type="evidence" value="ECO:0007669"/>
    <property type="project" value="UniProtKB-UniRule"/>
</dbReference>
<protein>
    <recommendedName>
        <fullName evidence="4">Arginine N-succinyltransferase</fullName>
        <ecNumber evidence="4">2.3.1.109</ecNumber>
    </recommendedName>
</protein>
<evidence type="ECO:0000256" key="2">
    <source>
        <dbReference type="ARBA" id="ARBA00022679"/>
    </source>
</evidence>
<comment type="caution">
    <text evidence="5">The sequence shown here is derived from an EMBL/GenBank/DDBJ whole genome shotgun (WGS) entry which is preliminary data.</text>
</comment>
<dbReference type="GO" id="GO:0006527">
    <property type="term" value="P:L-arginine catabolic process"/>
    <property type="evidence" value="ECO:0007669"/>
    <property type="project" value="UniProtKB-UniRule"/>
</dbReference>
<dbReference type="AlphaFoldDB" id="A0A316F5Z1"/>
<name>A0A316F5Z1_9GAMM</name>
<keyword evidence="1" id="KW-0056">Arginine metabolism</keyword>
<keyword evidence="3" id="KW-0012">Acyltransferase</keyword>
<reference evidence="5 6" key="1">
    <citation type="submission" date="2018-05" db="EMBL/GenBank/DDBJ databases">
        <title>Genomic Encyclopedia of Type Strains, Phase IV (KMG-IV): sequencing the most valuable type-strain genomes for metagenomic binning, comparative biology and taxonomic classification.</title>
        <authorList>
            <person name="Goeker M."/>
        </authorList>
    </citation>
    <scope>NUCLEOTIDE SEQUENCE [LARGE SCALE GENOMIC DNA]</scope>
    <source>
        <strain evidence="5 6">DSM 25350</strain>
    </source>
</reference>
<dbReference type="EMBL" id="QGGU01000020">
    <property type="protein sequence ID" value="PWK41910.1"/>
    <property type="molecule type" value="Genomic_DNA"/>
</dbReference>
<evidence type="ECO:0000313" key="6">
    <source>
        <dbReference type="Proteomes" id="UP000245790"/>
    </source>
</evidence>
<evidence type="ECO:0000313" key="5">
    <source>
        <dbReference type="EMBL" id="PWK41910.1"/>
    </source>
</evidence>
<dbReference type="NCBIfam" id="TIGR03244">
    <property type="entry name" value="arg_catab_AstA"/>
    <property type="match status" value="1"/>
</dbReference>
<dbReference type="InterPro" id="IPR016181">
    <property type="entry name" value="Acyl_CoA_acyltransferase"/>
</dbReference>
<evidence type="ECO:0000256" key="3">
    <source>
        <dbReference type="ARBA" id="ARBA00023315"/>
    </source>
</evidence>
<dbReference type="InterPro" id="IPR007041">
    <property type="entry name" value="Arg_succinylTrfase_AstA/AruG"/>
</dbReference>
<gene>
    <name evidence="5" type="ORF">C8D97_1208</name>
</gene>
<dbReference type="SUPFAM" id="SSF55729">
    <property type="entry name" value="Acyl-CoA N-acyltransferases (Nat)"/>
    <property type="match status" value="1"/>
</dbReference>
<dbReference type="Pfam" id="PF04958">
    <property type="entry name" value="AstA"/>
    <property type="match status" value="1"/>
</dbReference>
<dbReference type="NCBIfam" id="TIGR03243">
    <property type="entry name" value="arg_catab_AOST"/>
    <property type="match status" value="1"/>
</dbReference>
<dbReference type="Gene3D" id="3.40.630.30">
    <property type="match status" value="1"/>
</dbReference>